<dbReference type="InterPro" id="IPR025110">
    <property type="entry name" value="AMP-bd_C"/>
</dbReference>
<comment type="cofactor">
    <cofactor evidence="1">
        <name>pantetheine 4'-phosphate</name>
        <dbReference type="ChEBI" id="CHEBI:47942"/>
    </cofactor>
</comment>
<dbReference type="InterPro" id="IPR036736">
    <property type="entry name" value="ACP-like_sf"/>
</dbReference>
<feature type="domain" description="Carrier" evidence="6">
    <location>
        <begin position="993"/>
        <end position="1068"/>
    </location>
</feature>
<comment type="caution">
    <text evidence="7">The sequence shown here is derived from an EMBL/GenBank/DDBJ whole genome shotgun (WGS) entry which is preliminary data.</text>
</comment>
<comment type="pathway">
    <text evidence="2">Siderophore biosynthesis.</text>
</comment>
<dbReference type="Gene3D" id="3.40.50.980">
    <property type="match status" value="2"/>
</dbReference>
<dbReference type="EMBL" id="RFLY01000005">
    <property type="protein sequence ID" value="RMH93585.1"/>
    <property type="molecule type" value="Genomic_DNA"/>
</dbReference>
<dbReference type="InterPro" id="IPR000415">
    <property type="entry name" value="Nitroreductase-like"/>
</dbReference>
<dbReference type="Pfam" id="PF00668">
    <property type="entry name" value="Condensation"/>
    <property type="match status" value="1"/>
</dbReference>
<dbReference type="InterPro" id="IPR029479">
    <property type="entry name" value="Nitroreductase"/>
</dbReference>
<evidence type="ECO:0000256" key="3">
    <source>
        <dbReference type="ARBA" id="ARBA00022450"/>
    </source>
</evidence>
<dbReference type="Gene3D" id="3.40.109.10">
    <property type="entry name" value="NADH Oxidase"/>
    <property type="match status" value="1"/>
</dbReference>
<dbReference type="Gene3D" id="3.30.300.30">
    <property type="match status" value="1"/>
</dbReference>
<dbReference type="InterPro" id="IPR001242">
    <property type="entry name" value="Condensation_dom"/>
</dbReference>
<keyword evidence="8" id="KW-1185">Reference proteome</keyword>
<dbReference type="InterPro" id="IPR009081">
    <property type="entry name" value="PP-bd_ACP"/>
</dbReference>
<dbReference type="PROSITE" id="PS00455">
    <property type="entry name" value="AMP_BINDING"/>
    <property type="match status" value="1"/>
</dbReference>
<dbReference type="GO" id="GO:0043041">
    <property type="term" value="P:amino acid activation for nonribosomal peptide biosynthetic process"/>
    <property type="evidence" value="ECO:0007669"/>
    <property type="project" value="TreeGrafter"/>
</dbReference>
<dbReference type="Gene3D" id="2.30.38.10">
    <property type="entry name" value="Luciferase, Domain 3"/>
    <property type="match status" value="1"/>
</dbReference>
<protein>
    <submittedName>
        <fullName evidence="7">Amino acid adenylation domain-containing protein</fullName>
    </submittedName>
</protein>
<dbReference type="InterPro" id="IPR020845">
    <property type="entry name" value="AMP-binding_CS"/>
</dbReference>
<dbReference type="PANTHER" id="PTHR45527:SF10">
    <property type="entry name" value="PYOCHELIN SYNTHASE PCHF"/>
    <property type="match status" value="1"/>
</dbReference>
<evidence type="ECO:0000313" key="8">
    <source>
        <dbReference type="Proteomes" id="UP000275012"/>
    </source>
</evidence>
<name>A0A3M2HZP4_9GAMM</name>
<dbReference type="Gene3D" id="3.30.559.10">
    <property type="entry name" value="Chloramphenicol acetyltransferase-like domain"/>
    <property type="match status" value="1"/>
</dbReference>
<dbReference type="InterPro" id="IPR045851">
    <property type="entry name" value="AMP-bd_C_sf"/>
</dbReference>
<dbReference type="OrthoDB" id="9757559at2"/>
<dbReference type="GO" id="GO:0016491">
    <property type="term" value="F:oxidoreductase activity"/>
    <property type="evidence" value="ECO:0007669"/>
    <property type="project" value="InterPro"/>
</dbReference>
<dbReference type="PROSITE" id="PS50075">
    <property type="entry name" value="CARRIER"/>
    <property type="match status" value="1"/>
</dbReference>
<dbReference type="SUPFAM" id="SSF55469">
    <property type="entry name" value="FMN-dependent nitroreductase-like"/>
    <property type="match status" value="1"/>
</dbReference>
<dbReference type="Pfam" id="PF00501">
    <property type="entry name" value="AMP-binding"/>
    <property type="match status" value="1"/>
</dbReference>
<dbReference type="FunFam" id="3.30.559.10:FF:000023">
    <property type="entry name" value="Non-ribosomal peptide synthetase"/>
    <property type="match status" value="1"/>
</dbReference>
<proteinExistence type="predicted"/>
<evidence type="ECO:0000256" key="5">
    <source>
        <dbReference type="ARBA" id="ARBA00022598"/>
    </source>
</evidence>
<dbReference type="InterPro" id="IPR000873">
    <property type="entry name" value="AMP-dep_synth/lig_dom"/>
</dbReference>
<dbReference type="InterPro" id="IPR010071">
    <property type="entry name" value="AA_adenyl_dom"/>
</dbReference>
<evidence type="ECO:0000256" key="2">
    <source>
        <dbReference type="ARBA" id="ARBA00004924"/>
    </source>
</evidence>
<evidence type="ECO:0000256" key="4">
    <source>
        <dbReference type="ARBA" id="ARBA00022553"/>
    </source>
</evidence>
<dbReference type="PANTHER" id="PTHR45527">
    <property type="entry name" value="NONRIBOSOMAL PEPTIDE SYNTHETASE"/>
    <property type="match status" value="1"/>
</dbReference>
<dbReference type="GO" id="GO:0031177">
    <property type="term" value="F:phosphopantetheine binding"/>
    <property type="evidence" value="ECO:0007669"/>
    <property type="project" value="TreeGrafter"/>
</dbReference>
<dbReference type="SUPFAM" id="SSF56801">
    <property type="entry name" value="Acetyl-CoA synthetase-like"/>
    <property type="match status" value="1"/>
</dbReference>
<dbReference type="Gene3D" id="1.10.1200.10">
    <property type="entry name" value="ACP-like"/>
    <property type="match status" value="1"/>
</dbReference>
<evidence type="ECO:0000259" key="6">
    <source>
        <dbReference type="PROSITE" id="PS50075"/>
    </source>
</evidence>
<dbReference type="FunFam" id="3.30.559.30:FF:000006">
    <property type="entry name" value="Yersiniabactin polyketide/non-ribosomal peptide synthetase"/>
    <property type="match status" value="1"/>
</dbReference>
<dbReference type="RefSeq" id="WP_122101033.1">
    <property type="nucleotide sequence ID" value="NZ_RFLY01000005.1"/>
</dbReference>
<dbReference type="Pfam" id="PF00881">
    <property type="entry name" value="Nitroreductase"/>
    <property type="match status" value="1"/>
</dbReference>
<dbReference type="GO" id="GO:0005737">
    <property type="term" value="C:cytoplasm"/>
    <property type="evidence" value="ECO:0007669"/>
    <property type="project" value="TreeGrafter"/>
</dbReference>
<evidence type="ECO:0000313" key="7">
    <source>
        <dbReference type="EMBL" id="RMH93585.1"/>
    </source>
</evidence>
<dbReference type="InterPro" id="IPR023213">
    <property type="entry name" value="CAT-like_dom_sf"/>
</dbReference>
<sequence length="1332" mass="147579">MSSSIHPTDDALLRRLLRGQPSARPADTDPGRQHEPFALTDIQRSYLLGRSPALTLGGLPCQFYYELDCPCLTPSNYHRAWRQLVKRHGMLRTVVLDHRQQQVLARTPPLPLDIHDLRDAPDWQRQLDALRHRIATSVRPHDQWPLFSLAFSHLPDGHWRIHFGLDLLILDQQSFLTLLDEAARLYHDPDTPLPEVEISFRDYLEMTARAQASDNARDYWRARLDSLPGAPALPLARPLEALGTPTFRRLRKTVDADAWASLKQRCQQHGITPSTLLLTLFGETLARWSDSAHFCLNMTLFDRKPVHAHVDRLIGDFTSTLLCEIDLRQASPRLAQVERLQHQLWRDIEHRDYSGMRVMADLAERAGEVGSMLMPVVFTSTLTQNDARLLRHLHLQPGRPVHARGQTAQVLLDNQLTEMEGALLIQWDLVEGAFPGKLPEAMLEHYVLAIHRAAREDGYLLEPTGNVEHPDDTVQALHPDVETAHQCLHDPWRTSWRRHAEQPAIIQGDASLNHRQLAGLACAIAHDLQRHGLRPGDIVPVLLPRCPAQIAACLGVVLAGGAYAPLAADQPASRNRAILDEIGARWLIANPANAEPSLLTGHLCIEVPDAAEPDPTLLAATPPARANDLAYLIYTSGSTGAPKGAMLSHRAALNTVLEINARFGADAQSRVLALSALHFDLSVYDIFGVLGAGGALVLPEPERALEPSHWAELCARHHVNIWNTVPSLFALLVDYLRLHPTQAPEIPLRTVMMSGDWIPMTLPGQALELWPHLHLYSLGGATEAAIWSVCFPITTLDPDWTSIPYGHALGGQQLYVLDERLRIQPPWKEGEIHIAGLGLADGYFKQPEKTAAQFIRHPVTGVRLYRTGDLGRYRDGGLIEFLGRRDQQVKINGFRVETGEISATLLRHPAITEAVVIAAGERHQRHLVAFVSGQVTARDALAAWTAERLPHYMVPSAWHVLEAWPLTANGKLDRVRLETLAATPGAPAAPAAENENALTEQVCALLAEVLKRDRVRPNDSLIELGASSVELISIATHIEARFAFRPRLPDLARSPTVGDIVTLIARHLAPTQAQDTMQWFPEQSTAEAFLRSQKAIHDKQARQLFTQARHALREDLGDILALPDDTPPEAAWFRQSTRHFDDSPITTAQLGMLLNAVRGYFHQGRRKYHYASAGGLNAVQTYLLSPPHERTTLAPGTYYYHPQRHQLQRVGPFDAPDGLAQLSIANRDWLRDAPLLVVLVVELAAIAPLYEQASLPFAQLEAGAMAQLLEMSARRAGLALCHVGDVHGTQLRAALRLGPSQLPLASLAGGVAPPSEQALALSFERDDEEGML</sequence>
<dbReference type="CDD" id="cd19535">
    <property type="entry name" value="Cyc_NRPS"/>
    <property type="match status" value="1"/>
</dbReference>
<keyword evidence="5" id="KW-0436">Ligase</keyword>
<organism evidence="7 8">
    <name type="scientific">Solilutibacter pythonis</name>
    <dbReference type="NCBI Taxonomy" id="2483112"/>
    <lineage>
        <taxon>Bacteria</taxon>
        <taxon>Pseudomonadati</taxon>
        <taxon>Pseudomonadota</taxon>
        <taxon>Gammaproteobacteria</taxon>
        <taxon>Lysobacterales</taxon>
        <taxon>Lysobacteraceae</taxon>
        <taxon>Solilutibacter</taxon>
    </lineage>
</organism>
<gene>
    <name evidence="7" type="ORF">EBB59_04920</name>
</gene>
<dbReference type="Pfam" id="PF13193">
    <property type="entry name" value="AMP-binding_C"/>
    <property type="match status" value="1"/>
</dbReference>
<dbReference type="Gene3D" id="3.30.559.30">
    <property type="entry name" value="Nonribosomal peptide synthetase, condensation domain"/>
    <property type="match status" value="1"/>
</dbReference>
<dbReference type="SUPFAM" id="SSF47336">
    <property type="entry name" value="ACP-like"/>
    <property type="match status" value="1"/>
</dbReference>
<dbReference type="NCBIfam" id="TIGR01733">
    <property type="entry name" value="AA-adenyl-dom"/>
    <property type="match status" value="1"/>
</dbReference>
<dbReference type="CDD" id="cd02142">
    <property type="entry name" value="McbC_SagB-like_oxidoreductase"/>
    <property type="match status" value="1"/>
</dbReference>
<accession>A0A3M2HZP4</accession>
<dbReference type="GO" id="GO:0044550">
    <property type="term" value="P:secondary metabolite biosynthetic process"/>
    <property type="evidence" value="ECO:0007669"/>
    <property type="project" value="TreeGrafter"/>
</dbReference>
<dbReference type="SUPFAM" id="SSF52777">
    <property type="entry name" value="CoA-dependent acyltransferases"/>
    <property type="match status" value="2"/>
</dbReference>
<dbReference type="GO" id="GO:0016874">
    <property type="term" value="F:ligase activity"/>
    <property type="evidence" value="ECO:0007669"/>
    <property type="project" value="UniProtKB-KW"/>
</dbReference>
<reference evidence="7 8" key="1">
    <citation type="submission" date="2018-10" db="EMBL/GenBank/DDBJ databases">
        <title>Proposal of Lysobacter pythonis sp. nov. isolated from royal pythons (Python regius).</title>
        <authorList>
            <person name="Hans-Juergen B."/>
            <person name="Huptas C."/>
            <person name="Sandra B."/>
            <person name="Igor L."/>
            <person name="Joachim S."/>
            <person name="Siegfried S."/>
            <person name="Mareike W."/>
            <person name="Peter K."/>
        </authorList>
    </citation>
    <scope>NUCLEOTIDE SEQUENCE [LARGE SCALE GENOMIC DNA]</scope>
    <source>
        <strain evidence="7 8">4284/11</strain>
    </source>
</reference>
<dbReference type="Proteomes" id="UP000275012">
    <property type="component" value="Unassembled WGS sequence"/>
</dbReference>
<dbReference type="Pfam" id="PF00550">
    <property type="entry name" value="PP-binding"/>
    <property type="match status" value="1"/>
</dbReference>
<evidence type="ECO:0000256" key="1">
    <source>
        <dbReference type="ARBA" id="ARBA00001957"/>
    </source>
</evidence>
<keyword evidence="3" id="KW-0596">Phosphopantetheine</keyword>
<keyword evidence="4" id="KW-0597">Phosphoprotein</keyword>
<dbReference type="InterPro" id="IPR057737">
    <property type="entry name" value="Condensation_MtbB-like"/>
</dbReference>